<gene>
    <name evidence="1" type="ORF">E5331_01865</name>
</gene>
<proteinExistence type="predicted"/>
<protein>
    <submittedName>
        <fullName evidence="1">ABC transporter permease</fullName>
    </submittedName>
</protein>
<name>A0AC61RJY3_9BACT</name>
<reference evidence="1" key="1">
    <citation type="submission" date="2019-04" db="EMBL/GenBank/DDBJ databases">
        <title>Microbes associate with the intestines of laboratory mice.</title>
        <authorList>
            <person name="Navarre W."/>
            <person name="Wong E."/>
            <person name="Huang K."/>
            <person name="Tropini C."/>
            <person name="Ng K."/>
            <person name="Yu B."/>
        </authorList>
    </citation>
    <scope>NUCLEOTIDE SEQUENCE</scope>
    <source>
        <strain evidence="1">NM04_E33</strain>
    </source>
</reference>
<evidence type="ECO:0000313" key="1">
    <source>
        <dbReference type="EMBL" id="TGY80495.1"/>
    </source>
</evidence>
<organism evidence="1 2">
    <name type="scientific">Lepagella muris</name>
    <dbReference type="NCBI Taxonomy" id="3032870"/>
    <lineage>
        <taxon>Bacteria</taxon>
        <taxon>Pseudomonadati</taxon>
        <taxon>Bacteroidota</taxon>
        <taxon>Bacteroidia</taxon>
        <taxon>Bacteroidales</taxon>
        <taxon>Muribaculaceae</taxon>
        <taxon>Lepagella</taxon>
    </lineage>
</organism>
<dbReference type="Proteomes" id="UP000306319">
    <property type="component" value="Unassembled WGS sequence"/>
</dbReference>
<keyword evidence="2" id="KW-1185">Reference proteome</keyword>
<accession>A0AC61RJY3</accession>
<evidence type="ECO:0000313" key="2">
    <source>
        <dbReference type="Proteomes" id="UP000306319"/>
    </source>
</evidence>
<dbReference type="EMBL" id="SRYB01000002">
    <property type="protein sequence ID" value="TGY80495.1"/>
    <property type="molecule type" value="Genomic_DNA"/>
</dbReference>
<sequence>MYDDTMTILIRDGVILFLFLFLCVSFSGYLRQQIQLFRLREREIAVRTCCGGKPSGLFALFLCEVAIVLALSTLLAIILDCLLSDFIIDNYDKFIEEFKPEISTTVTITIIVALILLLIGVIVILLTIRHIRRDQTCLAMRMKPRPSHRLRNVGITVQLAVSILFIWVTLYFMFQIDSIQAEKGIPDDVYRYESCLWVNPNATTPDEMRNIAERIRGIKSVDGTFRFYTMMTVYEIEEKDDIMERYNTYTEYHQTKDDVEKFFEVKVTECGENVNPERNVVVSEKFKDMLERNGRWNGKTVSLGDDDYEIRGTYDRLPFEETRDMSIIITCQDSFADTYDIIVQPEAGSEEATRIAVDDAIREVMPDRVDVGSERYIQFLATKYIVIKVMMSIIFILSIVSIVSTVATIYGSVSLDTRRRRKEMALRKLNGANRKMICMIFIRTYMVIMSVAIAITLPLCALINNYLWCMLPFIPNSGSIWILTYLLAVVLTLVVVAVTIAWKIRAVMRVDPAEYLKD</sequence>
<comment type="caution">
    <text evidence="1">The sequence shown here is derived from an EMBL/GenBank/DDBJ whole genome shotgun (WGS) entry which is preliminary data.</text>
</comment>